<keyword evidence="6" id="KW-0175">Coiled coil</keyword>
<dbReference type="AlphaFoldDB" id="U4UKH8"/>
<dbReference type="InterPro" id="IPR039780">
    <property type="entry name" value="Mot2"/>
</dbReference>
<dbReference type="FunFam" id="3.30.40.10:FF:000006">
    <property type="entry name" value="CCR4-NOT transcription complex subunit 4"/>
    <property type="match status" value="1"/>
</dbReference>
<evidence type="ECO:0000256" key="1">
    <source>
        <dbReference type="ARBA" id="ARBA00004123"/>
    </source>
</evidence>
<evidence type="ECO:0000256" key="2">
    <source>
        <dbReference type="ARBA" id="ARBA00022723"/>
    </source>
</evidence>
<dbReference type="GO" id="GO:0003723">
    <property type="term" value="F:RNA binding"/>
    <property type="evidence" value="ECO:0007669"/>
    <property type="project" value="UniProtKB-KW"/>
</dbReference>
<dbReference type="InterPro" id="IPR034261">
    <property type="entry name" value="CNOT4_RRM"/>
</dbReference>
<dbReference type="InterPro" id="IPR039515">
    <property type="entry name" value="NOT4_mRING-HC-C4C4"/>
</dbReference>
<dbReference type="CDD" id="cd16618">
    <property type="entry name" value="mRING-HC-C4C4_CNOT4"/>
    <property type="match status" value="1"/>
</dbReference>
<proteinExistence type="predicted"/>
<evidence type="ECO:0000256" key="8">
    <source>
        <dbReference type="PROSITE-ProRule" id="PRU00723"/>
    </source>
</evidence>
<dbReference type="InterPro" id="IPR000571">
    <property type="entry name" value="Znf_CCCH"/>
</dbReference>
<dbReference type="EMBL" id="KB632394">
    <property type="protein sequence ID" value="ERL94584.1"/>
    <property type="molecule type" value="Genomic_DNA"/>
</dbReference>
<evidence type="ECO:0000256" key="9">
    <source>
        <dbReference type="SAM" id="MobiDB-lite"/>
    </source>
</evidence>
<comment type="subcellular location">
    <subcellularLocation>
        <location evidence="1">Nucleus</location>
    </subcellularLocation>
</comment>
<dbReference type="OrthoDB" id="1923159at2759"/>
<feature type="compositionally biased region" description="Basic and acidic residues" evidence="9">
    <location>
        <begin position="354"/>
        <end position="364"/>
    </location>
</feature>
<reference evidence="11 12" key="1">
    <citation type="journal article" date="2013" name="Genome Biol.">
        <title>Draft genome of the mountain pine beetle, Dendroctonus ponderosae Hopkins, a major forest pest.</title>
        <authorList>
            <person name="Keeling C.I."/>
            <person name="Yuen M.M."/>
            <person name="Liao N.Y."/>
            <person name="Docking T.R."/>
            <person name="Chan S.K."/>
            <person name="Taylor G.A."/>
            <person name="Palmquist D.L."/>
            <person name="Jackman S.D."/>
            <person name="Nguyen A."/>
            <person name="Li M."/>
            <person name="Henderson H."/>
            <person name="Janes J.K."/>
            <person name="Zhao Y."/>
            <person name="Pandoh P."/>
            <person name="Moore R."/>
            <person name="Sperling F.A."/>
            <person name="Huber D.P."/>
            <person name="Birol I."/>
            <person name="Jones S.J."/>
            <person name="Bohlmann J."/>
        </authorList>
    </citation>
    <scope>NUCLEOTIDE SEQUENCE</scope>
</reference>
<evidence type="ECO:0000256" key="6">
    <source>
        <dbReference type="ARBA" id="ARBA00023054"/>
    </source>
</evidence>
<evidence type="ECO:0000256" key="4">
    <source>
        <dbReference type="ARBA" id="ARBA00022833"/>
    </source>
</evidence>
<protein>
    <recommendedName>
        <fullName evidence="10">C3H1-type domain-containing protein</fullName>
    </recommendedName>
</protein>
<evidence type="ECO:0000256" key="5">
    <source>
        <dbReference type="ARBA" id="ARBA00022884"/>
    </source>
</evidence>
<sequence>MSVLNQSGEEQVECPLCMESLEVDDLNFFPCTCGYQVNKINQYLIYFLQICRFCWHRIRHDENGGLCPACRKPYSENPADFIPLTQEQVTQYCISNQLLVKMAKMKADKRQRDQQRKAKLTESRKHLSSVRVVQRNLVRVHFFSPVFVVGLPPRLADPEILKRHEYFGKFGKIHKVVINQSTSYAGSQGPSASRYHIALLYFYLRSPNPTNNINTFLGAYVTYIKSDDALRAIQAVNNFTIDNRSIKSSLGTTKYCSHFLKNQPCPKPDCMYLHEYGDPEASFTREQMHLGKHQEYEKKLHEDLLARTKTQNGQGVEIKGVSTAKVAKDANNSSNTSKDSTNSSGTNKENWPQLDKDKKQEKDKPRKGKTKNNAESRSKDKKEGKNSSSVENLNGFYELAKFQENLMDALATKANGFKVRPQDPTTQQSQIHISNGLEMSKFFSDYHKFSAKEQSSPSSPYQNGYSNGVHSSYPQFLHQKHLEEQFRNLALKQNTFSGAQTTLYQNSIPTPTYLNGDASLVNGGVSSMQNLYSKTQGVSQQPPNNSRNSEAELDFDPFQVTQKGFAEIMATEQNIKQHNSGLSTGRSNQMNGLVHSQNNTHIPPPPPGFLQQQQAHMNSFGSKILPFLSMSNSQQQLNNAASNWPNSFNSQLQEPKNVSNTCNDWKVLDPAILSSSRSYQLPTVPPVPDAYNIPPLANQQITHNSQLRSYDYPPSNNPFSTFAQQPNYNSFTQLNTPQNVNNLNWFTANDINSQISSPPGFRNNQTSKQQEC</sequence>
<evidence type="ECO:0000313" key="11">
    <source>
        <dbReference type="EMBL" id="ERL94584.1"/>
    </source>
</evidence>
<dbReference type="STRING" id="77166.U4UKH8"/>
<feature type="compositionally biased region" description="Low complexity" evidence="9">
    <location>
        <begin position="329"/>
        <end position="344"/>
    </location>
</feature>
<keyword evidence="5" id="KW-0694">RNA-binding</keyword>
<feature type="domain" description="C3H1-type" evidence="10">
    <location>
        <begin position="250"/>
        <end position="277"/>
    </location>
</feature>
<feature type="compositionally biased region" description="Basic and acidic residues" evidence="9">
    <location>
        <begin position="372"/>
        <end position="385"/>
    </location>
</feature>
<dbReference type="GO" id="GO:0005634">
    <property type="term" value="C:nucleus"/>
    <property type="evidence" value="ECO:0007669"/>
    <property type="project" value="UniProtKB-SubCell"/>
</dbReference>
<dbReference type="InterPro" id="IPR013083">
    <property type="entry name" value="Znf_RING/FYVE/PHD"/>
</dbReference>
<dbReference type="GO" id="GO:0030014">
    <property type="term" value="C:CCR4-NOT complex"/>
    <property type="evidence" value="ECO:0007669"/>
    <property type="project" value="InterPro"/>
</dbReference>
<dbReference type="Gene3D" id="3.30.40.10">
    <property type="entry name" value="Zinc/RING finger domain, C3HC4 (zinc finger)"/>
    <property type="match status" value="1"/>
</dbReference>
<feature type="zinc finger region" description="C3H1-type" evidence="8">
    <location>
        <begin position="250"/>
        <end position="277"/>
    </location>
</feature>
<dbReference type="SUPFAM" id="SSF54928">
    <property type="entry name" value="RNA-binding domain, RBD"/>
    <property type="match status" value="1"/>
</dbReference>
<dbReference type="Pfam" id="PF14570">
    <property type="entry name" value="zf-RING_4"/>
    <property type="match status" value="1"/>
</dbReference>
<dbReference type="GO" id="GO:0008270">
    <property type="term" value="F:zinc ion binding"/>
    <property type="evidence" value="ECO:0007669"/>
    <property type="project" value="UniProtKB-KW"/>
</dbReference>
<dbReference type="Gene3D" id="3.30.70.330">
    <property type="match status" value="1"/>
</dbReference>
<organism evidence="11 12">
    <name type="scientific">Dendroctonus ponderosae</name>
    <name type="common">Mountain pine beetle</name>
    <dbReference type="NCBI Taxonomy" id="77166"/>
    <lineage>
        <taxon>Eukaryota</taxon>
        <taxon>Metazoa</taxon>
        <taxon>Ecdysozoa</taxon>
        <taxon>Arthropoda</taxon>
        <taxon>Hexapoda</taxon>
        <taxon>Insecta</taxon>
        <taxon>Pterygota</taxon>
        <taxon>Neoptera</taxon>
        <taxon>Endopterygota</taxon>
        <taxon>Coleoptera</taxon>
        <taxon>Polyphaga</taxon>
        <taxon>Cucujiformia</taxon>
        <taxon>Curculionidae</taxon>
        <taxon>Scolytinae</taxon>
        <taxon>Dendroctonus</taxon>
    </lineage>
</organism>
<dbReference type="PANTHER" id="PTHR12603:SF0">
    <property type="entry name" value="CCR4-NOT TRANSCRIPTION COMPLEX SUBUNIT 4"/>
    <property type="match status" value="1"/>
</dbReference>
<keyword evidence="3 8" id="KW-0863">Zinc-finger</keyword>
<feature type="region of interest" description="Disordered" evidence="9">
    <location>
        <begin position="315"/>
        <end position="389"/>
    </location>
</feature>
<evidence type="ECO:0000313" key="12">
    <source>
        <dbReference type="Proteomes" id="UP000030742"/>
    </source>
</evidence>
<dbReference type="PROSITE" id="PS50103">
    <property type="entry name" value="ZF_C3H1"/>
    <property type="match status" value="1"/>
</dbReference>
<keyword evidence="7" id="KW-0539">Nucleus</keyword>
<dbReference type="InterPro" id="IPR003954">
    <property type="entry name" value="RRM_euk-type"/>
</dbReference>
<name>U4UKH8_DENPD</name>
<dbReference type="Proteomes" id="UP000030742">
    <property type="component" value="Unassembled WGS sequence"/>
</dbReference>
<gene>
    <name evidence="11" type="ORF">D910_11861</name>
</gene>
<dbReference type="InterPro" id="IPR035979">
    <property type="entry name" value="RBD_domain_sf"/>
</dbReference>
<keyword evidence="2 8" id="KW-0479">Metal-binding</keyword>
<evidence type="ECO:0000259" key="10">
    <source>
        <dbReference type="PROSITE" id="PS50103"/>
    </source>
</evidence>
<dbReference type="CDD" id="cd12438">
    <property type="entry name" value="RRM_CNOT4"/>
    <property type="match status" value="1"/>
</dbReference>
<dbReference type="GO" id="GO:0004842">
    <property type="term" value="F:ubiquitin-protein transferase activity"/>
    <property type="evidence" value="ECO:0007669"/>
    <property type="project" value="InterPro"/>
</dbReference>
<dbReference type="SUPFAM" id="SSF57850">
    <property type="entry name" value="RING/U-box"/>
    <property type="match status" value="1"/>
</dbReference>
<accession>U4UKH8</accession>
<dbReference type="GO" id="GO:0016567">
    <property type="term" value="P:protein ubiquitination"/>
    <property type="evidence" value="ECO:0007669"/>
    <property type="project" value="TreeGrafter"/>
</dbReference>
<dbReference type="PANTHER" id="PTHR12603">
    <property type="entry name" value="CCR4-NOT TRANSCRIPTION COMPLEX RELATED"/>
    <property type="match status" value="1"/>
</dbReference>
<evidence type="ECO:0000256" key="7">
    <source>
        <dbReference type="ARBA" id="ARBA00023242"/>
    </source>
</evidence>
<dbReference type="InterPro" id="IPR012677">
    <property type="entry name" value="Nucleotide-bd_a/b_plait_sf"/>
</dbReference>
<dbReference type="SMART" id="SM00361">
    <property type="entry name" value="RRM_1"/>
    <property type="match status" value="1"/>
</dbReference>
<keyword evidence="4 8" id="KW-0862">Zinc</keyword>
<evidence type="ECO:0000256" key="3">
    <source>
        <dbReference type="ARBA" id="ARBA00022771"/>
    </source>
</evidence>